<dbReference type="InterPro" id="IPR003509">
    <property type="entry name" value="UPF0102_YraN-like"/>
</dbReference>
<dbReference type="Gene3D" id="3.40.1350.10">
    <property type="match status" value="1"/>
</dbReference>
<gene>
    <name evidence="3" type="ORF">IAB91_04435</name>
</gene>
<dbReference type="GO" id="GO:0003676">
    <property type="term" value="F:nucleic acid binding"/>
    <property type="evidence" value="ECO:0007669"/>
    <property type="project" value="InterPro"/>
</dbReference>
<proteinExistence type="inferred from homology"/>
<dbReference type="InterPro" id="IPR011335">
    <property type="entry name" value="Restrct_endonuc-II-like"/>
</dbReference>
<comment type="caution">
    <text evidence="3">The sequence shown here is derived from an EMBL/GenBank/DDBJ whole genome shotgun (WGS) entry which is preliminary data.</text>
</comment>
<dbReference type="HAMAP" id="MF_00048">
    <property type="entry name" value="UPF0102"/>
    <property type="match status" value="1"/>
</dbReference>
<dbReference type="NCBIfam" id="TIGR00252">
    <property type="entry name" value="YraN family protein"/>
    <property type="match status" value="1"/>
</dbReference>
<reference evidence="3" key="2">
    <citation type="journal article" date="2021" name="PeerJ">
        <title>Extensive microbial diversity within the chicken gut microbiome revealed by metagenomics and culture.</title>
        <authorList>
            <person name="Gilroy R."/>
            <person name="Ravi A."/>
            <person name="Getino M."/>
            <person name="Pursley I."/>
            <person name="Horton D.L."/>
            <person name="Alikhan N.F."/>
            <person name="Baker D."/>
            <person name="Gharbi K."/>
            <person name="Hall N."/>
            <person name="Watson M."/>
            <person name="Adriaenssens E.M."/>
            <person name="Foster-Nyarko E."/>
            <person name="Jarju S."/>
            <person name="Secka A."/>
            <person name="Antonio M."/>
            <person name="Oren A."/>
            <person name="Chaudhuri R.R."/>
            <person name="La Ragione R."/>
            <person name="Hildebrand F."/>
            <person name="Pallen M.J."/>
        </authorList>
    </citation>
    <scope>NUCLEOTIDE SEQUENCE</scope>
    <source>
        <strain evidence="3">B1-13419</strain>
    </source>
</reference>
<evidence type="ECO:0000256" key="1">
    <source>
        <dbReference type="ARBA" id="ARBA00006738"/>
    </source>
</evidence>
<dbReference type="PANTHER" id="PTHR34039:SF1">
    <property type="entry name" value="UPF0102 PROTEIN YRAN"/>
    <property type="match status" value="1"/>
</dbReference>
<dbReference type="Pfam" id="PF02021">
    <property type="entry name" value="UPF0102"/>
    <property type="match status" value="1"/>
</dbReference>
<organism evidence="3 4">
    <name type="scientific">Candidatus Cryptobacteroides faecigallinarum</name>
    <dbReference type="NCBI Taxonomy" id="2840763"/>
    <lineage>
        <taxon>Bacteria</taxon>
        <taxon>Pseudomonadati</taxon>
        <taxon>Bacteroidota</taxon>
        <taxon>Bacteroidia</taxon>
        <taxon>Bacteroidales</taxon>
        <taxon>Candidatus Cryptobacteroides</taxon>
    </lineage>
</organism>
<evidence type="ECO:0000313" key="3">
    <source>
        <dbReference type="EMBL" id="MBO8474523.1"/>
    </source>
</evidence>
<dbReference type="AlphaFoldDB" id="A0A9D9IMW0"/>
<evidence type="ECO:0000256" key="2">
    <source>
        <dbReference type="HAMAP-Rule" id="MF_00048"/>
    </source>
</evidence>
<reference evidence="3" key="1">
    <citation type="submission" date="2020-10" db="EMBL/GenBank/DDBJ databases">
        <authorList>
            <person name="Gilroy R."/>
        </authorList>
    </citation>
    <scope>NUCLEOTIDE SEQUENCE</scope>
    <source>
        <strain evidence="3">B1-13419</strain>
    </source>
</reference>
<dbReference type="EMBL" id="JADIMD010000063">
    <property type="protein sequence ID" value="MBO8474523.1"/>
    <property type="molecule type" value="Genomic_DNA"/>
</dbReference>
<dbReference type="InterPro" id="IPR011856">
    <property type="entry name" value="tRNA_endonuc-like_dom_sf"/>
</dbReference>
<dbReference type="CDD" id="cd20736">
    <property type="entry name" value="PoNe_Nuclease"/>
    <property type="match status" value="1"/>
</dbReference>
<protein>
    <recommendedName>
        <fullName evidence="2">UPF0102 protein IAB91_04435</fullName>
    </recommendedName>
</protein>
<evidence type="ECO:0000313" key="4">
    <source>
        <dbReference type="Proteomes" id="UP000823757"/>
    </source>
</evidence>
<dbReference type="Proteomes" id="UP000823757">
    <property type="component" value="Unassembled WGS sequence"/>
</dbReference>
<dbReference type="SUPFAM" id="SSF52980">
    <property type="entry name" value="Restriction endonuclease-like"/>
    <property type="match status" value="1"/>
</dbReference>
<name>A0A9D9IMW0_9BACT</name>
<sequence length="128" mass="14409">MDGKAKKKTGKEGEDEACRFLIDKGHTILERNWRSGHLEIDIISMDMDGIHFVEVKTRRPPMQGNPEESVTAGKQRRIAAAAARYLATRQGRAIGDMECMFDIISIIITGDGDKTVRYYPAAYYPVFV</sequence>
<comment type="similarity">
    <text evidence="1 2">Belongs to the UPF0102 family.</text>
</comment>
<accession>A0A9D9IMW0</accession>
<dbReference type="PANTHER" id="PTHR34039">
    <property type="entry name" value="UPF0102 PROTEIN YRAN"/>
    <property type="match status" value="1"/>
</dbReference>